<dbReference type="Gene3D" id="2.170.130.10">
    <property type="entry name" value="TonB-dependent receptor, plug domain"/>
    <property type="match status" value="1"/>
</dbReference>
<evidence type="ECO:0000256" key="11">
    <source>
        <dbReference type="RuleBase" id="RU003357"/>
    </source>
</evidence>
<keyword evidence="6 11" id="KW-0798">TonB box</keyword>
<keyword evidence="8 14" id="KW-0675">Receptor</keyword>
<name>A0ABS3SVH5_9FLAO</name>
<dbReference type="InterPro" id="IPR036942">
    <property type="entry name" value="Beta-barrel_TonB_sf"/>
</dbReference>
<dbReference type="Proteomes" id="UP000681315">
    <property type="component" value="Unassembled WGS sequence"/>
</dbReference>
<dbReference type="InterPro" id="IPR037066">
    <property type="entry name" value="Plug_dom_sf"/>
</dbReference>
<dbReference type="EMBL" id="JAGEVG010000021">
    <property type="protein sequence ID" value="MBO3099740.1"/>
    <property type="molecule type" value="Genomic_DNA"/>
</dbReference>
<dbReference type="SUPFAM" id="SSF56935">
    <property type="entry name" value="Porins"/>
    <property type="match status" value="1"/>
</dbReference>
<evidence type="ECO:0000256" key="10">
    <source>
        <dbReference type="PROSITE-ProRule" id="PRU01360"/>
    </source>
</evidence>
<evidence type="ECO:0000256" key="7">
    <source>
        <dbReference type="ARBA" id="ARBA00023136"/>
    </source>
</evidence>
<evidence type="ECO:0000256" key="3">
    <source>
        <dbReference type="ARBA" id="ARBA00022452"/>
    </source>
</evidence>
<keyword evidence="15" id="KW-1185">Reference proteome</keyword>
<keyword evidence="5" id="KW-0732">Signal</keyword>
<gene>
    <name evidence="14" type="ORF">J4051_15790</name>
</gene>
<dbReference type="PROSITE" id="PS52016">
    <property type="entry name" value="TONB_DEPENDENT_REC_3"/>
    <property type="match status" value="1"/>
</dbReference>
<dbReference type="PANTHER" id="PTHR30069:SF29">
    <property type="entry name" value="HEMOGLOBIN AND HEMOGLOBIN-HAPTOGLOBIN-BINDING PROTEIN 1-RELATED"/>
    <property type="match status" value="1"/>
</dbReference>
<dbReference type="Gene3D" id="2.40.170.20">
    <property type="entry name" value="TonB-dependent receptor, beta-barrel domain"/>
    <property type="match status" value="1"/>
</dbReference>
<comment type="caution">
    <text evidence="14">The sequence shown here is derived from an EMBL/GenBank/DDBJ whole genome shotgun (WGS) entry which is preliminary data.</text>
</comment>
<dbReference type="Pfam" id="PF07715">
    <property type="entry name" value="Plug"/>
    <property type="match status" value="1"/>
</dbReference>
<evidence type="ECO:0000256" key="9">
    <source>
        <dbReference type="ARBA" id="ARBA00023237"/>
    </source>
</evidence>
<dbReference type="Pfam" id="PF00593">
    <property type="entry name" value="TonB_dep_Rec_b-barrel"/>
    <property type="match status" value="1"/>
</dbReference>
<organism evidence="14 15">
    <name type="scientific">Gelidibacter pelagius</name>
    <dbReference type="NCBI Taxonomy" id="2819985"/>
    <lineage>
        <taxon>Bacteria</taxon>
        <taxon>Pseudomonadati</taxon>
        <taxon>Bacteroidota</taxon>
        <taxon>Flavobacteriia</taxon>
        <taxon>Flavobacteriales</taxon>
        <taxon>Flavobacteriaceae</taxon>
        <taxon>Gelidibacter</taxon>
    </lineage>
</organism>
<feature type="domain" description="TonB-dependent receptor plug" evidence="13">
    <location>
        <begin position="121"/>
        <end position="222"/>
    </location>
</feature>
<keyword evidence="9 10" id="KW-0998">Cell outer membrane</keyword>
<evidence type="ECO:0000313" key="15">
    <source>
        <dbReference type="Proteomes" id="UP000681315"/>
    </source>
</evidence>
<dbReference type="Gene3D" id="2.60.40.10">
    <property type="entry name" value="Immunoglobulins"/>
    <property type="match status" value="1"/>
</dbReference>
<protein>
    <submittedName>
        <fullName evidence="14">TonB-dependent receptor</fullName>
    </submittedName>
</protein>
<feature type="domain" description="TonB-dependent receptor-like beta-barrel" evidence="12">
    <location>
        <begin position="302"/>
        <end position="656"/>
    </location>
</feature>
<dbReference type="InterPro" id="IPR012910">
    <property type="entry name" value="Plug_dom"/>
</dbReference>
<dbReference type="InterPro" id="IPR000531">
    <property type="entry name" value="Beta-barrel_TonB"/>
</dbReference>
<dbReference type="InterPro" id="IPR039426">
    <property type="entry name" value="TonB-dep_rcpt-like"/>
</dbReference>
<evidence type="ECO:0000259" key="13">
    <source>
        <dbReference type="Pfam" id="PF07715"/>
    </source>
</evidence>
<sequence>MKLNYIYILVFALFFQSAIIAQNTSIRVIDSQTNQEIPYVTVALYKINGQLIRGLVTDNNGMVRFDLDDRVNYSVSFLGFETLEGQIGKGEHLTLEMTEQYDTLDDIVITGQYGPKKADKSIYKINVISSRDMQQRGVNNLAEALSQESFIRLKTDPSTGTSLEMQGMGGENVKYLIDGVPIIGRVAGDIDLSQINMDNVDHIEIVQGPMSVVYGTSALAGVINIITKKNKTSKNMFTVNGYTDTKNNYNVGVFGSISKGNSTLSVSGSRNIFQGIDLDLNIANNNTTGKDRYMEFKPKLVYNGDIEYAYRKNDFQVSVKSSIMNSELKNYANENPFTLIAYDNNYITLRSMNTLNFSDRISKSSSYNVVGAYTYFKRTAEDIRSDLSELTHTRTGTTGTIFHNLMTRGTFTVAPEESKFNYQFGWDINSDKGDGDRIEKEASMSDYAAFASLQWEPISSISLQPGLRYIYNTSFETPLIFSMNAKWGIIENLNIRASYAKGFRAPSLKELFLDFHDSNHNLAGNPDLKAETTDSYNASLLYTINKGTSTIKLEPSIFYNDGKDVIALIRTNPVTEEYRNTNFGGRRTRGFNINLAYLNKGLRLSAAYNKTGESYDYAGDAIWTKEVSYANYTLNGQYNFRKAGVILMANYKLYGKTPALATSSDALGDYYFVYKESMSDLETTLSKKFFKNKLDLVIGGKNLFDNYWSRTYGYENGQEFRSPINYGRTFFAKVNYRF</sequence>
<dbReference type="PANTHER" id="PTHR30069">
    <property type="entry name" value="TONB-DEPENDENT OUTER MEMBRANE RECEPTOR"/>
    <property type="match status" value="1"/>
</dbReference>
<dbReference type="InterPro" id="IPR013783">
    <property type="entry name" value="Ig-like_fold"/>
</dbReference>
<keyword evidence="3 10" id="KW-1134">Transmembrane beta strand</keyword>
<evidence type="ECO:0000259" key="12">
    <source>
        <dbReference type="Pfam" id="PF00593"/>
    </source>
</evidence>
<evidence type="ECO:0000256" key="6">
    <source>
        <dbReference type="ARBA" id="ARBA00023077"/>
    </source>
</evidence>
<keyword evidence="4 10" id="KW-0812">Transmembrane</keyword>
<keyword evidence="2 10" id="KW-0813">Transport</keyword>
<evidence type="ECO:0000256" key="2">
    <source>
        <dbReference type="ARBA" id="ARBA00022448"/>
    </source>
</evidence>
<evidence type="ECO:0000256" key="5">
    <source>
        <dbReference type="ARBA" id="ARBA00022729"/>
    </source>
</evidence>
<comment type="similarity">
    <text evidence="10 11">Belongs to the TonB-dependent receptor family.</text>
</comment>
<comment type="subcellular location">
    <subcellularLocation>
        <location evidence="1 10">Cell outer membrane</location>
        <topology evidence="1 10">Multi-pass membrane protein</topology>
    </subcellularLocation>
</comment>
<proteinExistence type="inferred from homology"/>
<dbReference type="RefSeq" id="WP_208234848.1">
    <property type="nucleotide sequence ID" value="NZ_JAGEVG010000021.1"/>
</dbReference>
<reference evidence="14 15" key="1">
    <citation type="submission" date="2021-03" db="EMBL/GenBank/DDBJ databases">
        <title>Gelidibacter sp. nov., isolated from costal sediment.</title>
        <authorList>
            <person name="Lun K.-Y."/>
        </authorList>
    </citation>
    <scope>NUCLEOTIDE SEQUENCE [LARGE SCALE GENOMIC DNA]</scope>
    <source>
        <strain evidence="14 15">DF109</strain>
    </source>
</reference>
<evidence type="ECO:0000313" key="14">
    <source>
        <dbReference type="EMBL" id="MBO3099740.1"/>
    </source>
</evidence>
<keyword evidence="7 10" id="KW-0472">Membrane</keyword>
<evidence type="ECO:0000256" key="1">
    <source>
        <dbReference type="ARBA" id="ARBA00004571"/>
    </source>
</evidence>
<evidence type="ECO:0000256" key="4">
    <source>
        <dbReference type="ARBA" id="ARBA00022692"/>
    </source>
</evidence>
<evidence type="ECO:0000256" key="8">
    <source>
        <dbReference type="ARBA" id="ARBA00023170"/>
    </source>
</evidence>
<accession>A0ABS3SVH5</accession>